<dbReference type="AlphaFoldDB" id="A0A1I4NK52"/>
<dbReference type="STRING" id="1720063.SAMN05216217_101378"/>
<keyword evidence="3" id="KW-1185">Reference proteome</keyword>
<evidence type="ECO:0000313" key="3">
    <source>
        <dbReference type="Proteomes" id="UP000243629"/>
    </source>
</evidence>
<sequence>MLIPGLPPAGSLNDKLKTRKDVAPAAPTEPLHEALAQPIERRRRDSDRFPERRRRRKQRLLTDEVVEQAVEQVSEERAEGELPDKGLLVDIEV</sequence>
<name>A0A1I4NK52_9GAMM</name>
<accession>A0A1I4NK52</accession>
<feature type="region of interest" description="Disordered" evidence="1">
    <location>
        <begin position="1"/>
        <end position="58"/>
    </location>
</feature>
<dbReference type="EMBL" id="FOUI01000001">
    <property type="protein sequence ID" value="SFM15932.1"/>
    <property type="molecule type" value="Genomic_DNA"/>
</dbReference>
<protein>
    <submittedName>
        <fullName evidence="2">Uncharacterized protein</fullName>
    </submittedName>
</protein>
<organism evidence="2 3">
    <name type="scientific">Halopseudomonas yangmingensis</name>
    <dbReference type="NCBI Taxonomy" id="1720063"/>
    <lineage>
        <taxon>Bacteria</taxon>
        <taxon>Pseudomonadati</taxon>
        <taxon>Pseudomonadota</taxon>
        <taxon>Gammaproteobacteria</taxon>
        <taxon>Pseudomonadales</taxon>
        <taxon>Pseudomonadaceae</taxon>
        <taxon>Halopseudomonas</taxon>
    </lineage>
</organism>
<reference evidence="3" key="1">
    <citation type="submission" date="2016-10" db="EMBL/GenBank/DDBJ databases">
        <authorList>
            <person name="Varghese N."/>
            <person name="Submissions S."/>
        </authorList>
    </citation>
    <scope>NUCLEOTIDE SEQUENCE [LARGE SCALE GENOMIC DNA]</scope>
    <source>
        <strain evidence="3">DSM 24213</strain>
    </source>
</reference>
<dbReference type="OrthoDB" id="7017216at2"/>
<evidence type="ECO:0000256" key="1">
    <source>
        <dbReference type="SAM" id="MobiDB-lite"/>
    </source>
</evidence>
<gene>
    <name evidence="2" type="ORF">SAMN05216217_101378</name>
</gene>
<dbReference type="RefSeq" id="WP_093471863.1">
    <property type="nucleotide sequence ID" value="NZ_FOUI01000001.1"/>
</dbReference>
<feature type="compositionally biased region" description="Basic and acidic residues" evidence="1">
    <location>
        <begin position="39"/>
        <end position="50"/>
    </location>
</feature>
<dbReference type="Proteomes" id="UP000243629">
    <property type="component" value="Unassembled WGS sequence"/>
</dbReference>
<proteinExistence type="predicted"/>
<evidence type="ECO:0000313" key="2">
    <source>
        <dbReference type="EMBL" id="SFM15932.1"/>
    </source>
</evidence>